<evidence type="ECO:0000313" key="4">
    <source>
        <dbReference type="EMBL" id="MDO5971126.1"/>
    </source>
</evidence>
<dbReference type="SUPFAM" id="SSF53448">
    <property type="entry name" value="Nucleotide-diphospho-sugar transferases"/>
    <property type="match status" value="1"/>
</dbReference>
<evidence type="ECO:0000259" key="3">
    <source>
        <dbReference type="Pfam" id="PF00535"/>
    </source>
</evidence>
<dbReference type="PANTHER" id="PTHR22916:SF51">
    <property type="entry name" value="GLYCOSYLTRANSFERASE EPSH-RELATED"/>
    <property type="match status" value="1"/>
</dbReference>
<dbReference type="Gene3D" id="3.90.550.10">
    <property type="entry name" value="Spore Coat Polysaccharide Biosynthesis Protein SpsA, Chain A"/>
    <property type="match status" value="1"/>
</dbReference>
<keyword evidence="2 4" id="KW-0808">Transferase</keyword>
<name>A0ABT8WDL8_9FLAO</name>
<proteinExistence type="predicted"/>
<dbReference type="Proteomes" id="UP001176883">
    <property type="component" value="Unassembled WGS sequence"/>
</dbReference>
<keyword evidence="5" id="KW-1185">Reference proteome</keyword>
<keyword evidence="1 4" id="KW-0328">Glycosyltransferase</keyword>
<protein>
    <submittedName>
        <fullName evidence="4">Glycosyltransferase</fullName>
        <ecNumber evidence="4">2.4.-.-</ecNumber>
    </submittedName>
</protein>
<reference evidence="4" key="1">
    <citation type="submission" date="2023-07" db="EMBL/GenBank/DDBJ databases">
        <title>Two novel species in the genus Flavivirga.</title>
        <authorList>
            <person name="Kwon K."/>
        </authorList>
    </citation>
    <scope>NUCLEOTIDE SEQUENCE</scope>
    <source>
        <strain evidence="4">KCTC 52353</strain>
    </source>
</reference>
<organism evidence="4 5">
    <name type="scientific">Flavivirga aquimarina</name>
    <dbReference type="NCBI Taxonomy" id="2027862"/>
    <lineage>
        <taxon>Bacteria</taxon>
        <taxon>Pseudomonadati</taxon>
        <taxon>Bacteroidota</taxon>
        <taxon>Flavobacteriia</taxon>
        <taxon>Flavobacteriales</taxon>
        <taxon>Flavobacteriaceae</taxon>
        <taxon>Flavivirga</taxon>
    </lineage>
</organism>
<dbReference type="InterPro" id="IPR029044">
    <property type="entry name" value="Nucleotide-diphossugar_trans"/>
</dbReference>
<comment type="caution">
    <text evidence="4">The sequence shown here is derived from an EMBL/GenBank/DDBJ whole genome shotgun (WGS) entry which is preliminary data.</text>
</comment>
<sequence>MKLSIIIPVYNVEKYIERCIRSVANQDLSKNEYEIIIVNDGSTDSSIDIINKVSKEYSNIIIHNQENTGLGGARNKGITLAKGTYVWFIDSDDFIETNSIKDLVSKSLLNDVDVLSFDFGCTNEKGESIKWIDFCLDFKEQPYLTGDTFYLANYKHSYIWLYLFKRSLFIDNDIRFEERINMQDSEIMPRVMIHVKKIMHESKIIYYYVNRENSFINNKNKEVRIRYYYSIIKVAHLLNVFKNTLPKSSLIYIGINNKLSDINRILFLQFIYNDFDDSILKQLIIKLKENNLHPFRPIKDEKVHKSILYNIIRFFINKFPINARKLYLNINR</sequence>
<gene>
    <name evidence="4" type="ORF">Q4Q35_15060</name>
</gene>
<dbReference type="EMBL" id="JAUOEK010000142">
    <property type="protein sequence ID" value="MDO5971126.1"/>
    <property type="molecule type" value="Genomic_DNA"/>
</dbReference>
<evidence type="ECO:0000313" key="5">
    <source>
        <dbReference type="Proteomes" id="UP001176883"/>
    </source>
</evidence>
<dbReference type="RefSeq" id="WP_303278830.1">
    <property type="nucleotide sequence ID" value="NZ_JAUOEK010000142.1"/>
</dbReference>
<feature type="domain" description="Glycosyltransferase 2-like" evidence="3">
    <location>
        <begin position="4"/>
        <end position="134"/>
    </location>
</feature>
<dbReference type="CDD" id="cd00761">
    <property type="entry name" value="Glyco_tranf_GTA_type"/>
    <property type="match status" value="1"/>
</dbReference>
<dbReference type="Pfam" id="PF00535">
    <property type="entry name" value="Glycos_transf_2"/>
    <property type="match status" value="1"/>
</dbReference>
<evidence type="ECO:0000256" key="2">
    <source>
        <dbReference type="ARBA" id="ARBA00022679"/>
    </source>
</evidence>
<accession>A0ABT8WDL8</accession>
<dbReference type="InterPro" id="IPR001173">
    <property type="entry name" value="Glyco_trans_2-like"/>
</dbReference>
<dbReference type="EC" id="2.4.-.-" evidence="4"/>
<dbReference type="GO" id="GO:0016757">
    <property type="term" value="F:glycosyltransferase activity"/>
    <property type="evidence" value="ECO:0007669"/>
    <property type="project" value="UniProtKB-KW"/>
</dbReference>
<dbReference type="PANTHER" id="PTHR22916">
    <property type="entry name" value="GLYCOSYLTRANSFERASE"/>
    <property type="match status" value="1"/>
</dbReference>
<evidence type="ECO:0000256" key="1">
    <source>
        <dbReference type="ARBA" id="ARBA00022676"/>
    </source>
</evidence>